<dbReference type="Pfam" id="PF13144">
    <property type="entry name" value="ChapFlgA"/>
    <property type="match status" value="1"/>
</dbReference>
<protein>
    <submittedName>
        <fullName evidence="3">Flagella basal body P-ring formation protein FlgA</fullName>
    </submittedName>
</protein>
<keyword evidence="3" id="KW-0969">Cilium</keyword>
<proteinExistence type="predicted"/>
<keyword evidence="3" id="KW-0966">Cell projection</keyword>
<evidence type="ECO:0000259" key="2">
    <source>
        <dbReference type="Pfam" id="PF13144"/>
    </source>
</evidence>
<dbReference type="Gene3D" id="2.30.30.760">
    <property type="match status" value="1"/>
</dbReference>
<organism evidence="3 4">
    <name type="scientific">Sphingomonas japonica</name>
    <dbReference type="NCBI Taxonomy" id="511662"/>
    <lineage>
        <taxon>Bacteria</taxon>
        <taxon>Pseudomonadati</taxon>
        <taxon>Pseudomonadota</taxon>
        <taxon>Alphaproteobacteria</taxon>
        <taxon>Sphingomonadales</taxon>
        <taxon>Sphingomonadaceae</taxon>
        <taxon>Sphingomonas</taxon>
    </lineage>
</organism>
<dbReference type="RefSeq" id="WP_140046361.1">
    <property type="nucleotide sequence ID" value="NZ_BAAAEV010000001.1"/>
</dbReference>
<name>A0ABX0U2P1_9SPHN</name>
<feature type="domain" description="Flagella basal body P-ring formation protein FlgA SAF" evidence="2">
    <location>
        <begin position="110"/>
        <end position="167"/>
    </location>
</feature>
<evidence type="ECO:0000313" key="4">
    <source>
        <dbReference type="Proteomes" id="UP000788153"/>
    </source>
</evidence>
<keyword evidence="4" id="KW-1185">Reference proteome</keyword>
<accession>A0ABX0U2P1</accession>
<keyword evidence="3" id="KW-0282">Flagellum</keyword>
<feature type="signal peptide" evidence="1">
    <location>
        <begin position="1"/>
        <end position="17"/>
    </location>
</feature>
<comment type="caution">
    <text evidence="3">The sequence shown here is derived from an EMBL/GenBank/DDBJ whole genome shotgun (WGS) entry which is preliminary data.</text>
</comment>
<gene>
    <name evidence="3" type="ORF">FHT01_001531</name>
</gene>
<feature type="chain" id="PRO_5046206915" evidence="1">
    <location>
        <begin position="18"/>
        <end position="175"/>
    </location>
</feature>
<evidence type="ECO:0000256" key="1">
    <source>
        <dbReference type="SAM" id="SignalP"/>
    </source>
</evidence>
<reference evidence="3 4" key="1">
    <citation type="submission" date="2020-03" db="EMBL/GenBank/DDBJ databases">
        <title>Genomic Encyclopedia of Type Strains, Phase IV (KMG-IV): sequencing the most valuable type-strain genomes for metagenomic binning, comparative biology and taxonomic classification.</title>
        <authorList>
            <person name="Goeker M."/>
        </authorList>
    </citation>
    <scope>NUCLEOTIDE SEQUENCE [LARGE SCALE GENOMIC DNA]</scope>
    <source>
        <strain evidence="3 4">DSM 22753</strain>
    </source>
</reference>
<sequence>MYRLAIPLLLIASPAAAQQRFQDTRLIDTAVGQFTGKAIGEDGGATAAVDTRLKLASCAMPQFEWRSDAHDAVVVRCMAPVWKIFVPVQGAKAAPRAVLAASAPVPIAKPEIVIKRGDPIVVEAGSPGFSISRDGIAMGDAAVGARVLVKIDDKKPPIHAIAVEAGHATLPGWAE</sequence>
<evidence type="ECO:0000313" key="3">
    <source>
        <dbReference type="EMBL" id="NIJ23989.1"/>
    </source>
</evidence>
<keyword evidence="1" id="KW-0732">Signal</keyword>
<dbReference type="EMBL" id="JAASQP010000001">
    <property type="protein sequence ID" value="NIJ23989.1"/>
    <property type="molecule type" value="Genomic_DNA"/>
</dbReference>
<dbReference type="InterPro" id="IPR017585">
    <property type="entry name" value="SAF_FlgA"/>
</dbReference>
<dbReference type="Proteomes" id="UP000788153">
    <property type="component" value="Unassembled WGS sequence"/>
</dbReference>